<dbReference type="PROSITE" id="PS51257">
    <property type="entry name" value="PROKAR_LIPOPROTEIN"/>
    <property type="match status" value="1"/>
</dbReference>
<dbReference type="AlphaFoldDB" id="A0A895YMD3"/>
<dbReference type="Proteomes" id="UP000662857">
    <property type="component" value="Chromosome"/>
</dbReference>
<evidence type="ECO:0000313" key="2">
    <source>
        <dbReference type="EMBL" id="QSB15260.1"/>
    </source>
</evidence>
<dbReference type="InterPro" id="IPR007074">
    <property type="entry name" value="LicD/FKTN/FKRP_NTP_transf"/>
</dbReference>
<dbReference type="KEGG" id="nhy:JQS43_02530"/>
<keyword evidence="3" id="KW-1185">Reference proteome</keyword>
<name>A0A895YMD3_9ACTN</name>
<dbReference type="Gene3D" id="1.25.40.10">
    <property type="entry name" value="Tetratricopeptide repeat domain"/>
    <property type="match status" value="1"/>
</dbReference>
<sequence length="636" mass="70190">MRAGLVARVRATQSPSVWSAAAAACRVARRFSRNQSRWSSRLGYALERRDLARESRLDAAAGRGGGWRLRPLTAAEQAQLVARQRAHAGDIAGAVEAWQTVVELAGAKHPRWAVRLADLLDQVGEWREAQRVLTENAARHPSHALTHRRLGEVSRDLGRWGGTFTGTRAGRAEGQFHFEQPPTADITVARQALERAAELEPAKTTWREALSEARLADGDLAGAAALYDAALRDAAQSTGRWVLAVKHRWQFQLESIHHRQGQPRVEDPLFDCAVTPGGPVADGPVVGLFTARFAFSGLVISGLAATPGLDHVDLLLDGVKVRSLNVGGDGFFPQFGLDMKRPTVATFPTEATLTVQAPDGTRLRTTGGADSLRLTVPHGTGELPAIVAAGGKLDKKGVLSPSLAETRERQQRYLQIYAKVRDHFEQELGRPLFLMYGTLLGYHREGDFIPGDDDFDCGYVCDETDPIAVKEDTKRLVVQLVKAGFTVSFNRKGRLFRIQLEREATDGYHLDVRPLWFQNGRVWLHNHCSFPATREDFLPVAEGQLRGERVLVPKETEKFLRGHYGPGWHTPDPGFMYYTSEIDPAILENLGQALITVSEYKELAERVRRETAGHPEAGRLVSVGSQDLYPLAEFLP</sequence>
<gene>
    <name evidence="2" type="ORF">JQS43_02530</name>
</gene>
<proteinExistence type="predicted"/>
<dbReference type="Pfam" id="PF04991">
    <property type="entry name" value="LicD"/>
    <property type="match status" value="1"/>
</dbReference>
<reference evidence="2" key="1">
    <citation type="submission" date="2021-02" db="EMBL/GenBank/DDBJ databases">
        <title>Natrosporangium hydrolyticum gen. nov., sp. nov, a haloalkaliphilic actinobacterium from a soda solonchak soil.</title>
        <authorList>
            <person name="Sorokin D.Y."/>
            <person name="Khijniak T.V."/>
            <person name="Zakharycheva A.P."/>
            <person name="Boueva O.V."/>
            <person name="Ariskina E.V."/>
            <person name="Hahnke R.L."/>
            <person name="Bunk B."/>
            <person name="Sproer C."/>
            <person name="Schumann P."/>
            <person name="Evtushenko L.I."/>
            <person name="Kublanov I.V."/>
        </authorList>
    </citation>
    <scope>NUCLEOTIDE SEQUENCE</scope>
    <source>
        <strain evidence="2">DSM 106523</strain>
    </source>
</reference>
<dbReference type="SUPFAM" id="SSF48452">
    <property type="entry name" value="TPR-like"/>
    <property type="match status" value="1"/>
</dbReference>
<dbReference type="InterPro" id="IPR011990">
    <property type="entry name" value="TPR-like_helical_dom_sf"/>
</dbReference>
<dbReference type="EMBL" id="CP070499">
    <property type="protein sequence ID" value="QSB15260.1"/>
    <property type="molecule type" value="Genomic_DNA"/>
</dbReference>
<evidence type="ECO:0000313" key="3">
    <source>
        <dbReference type="Proteomes" id="UP000662857"/>
    </source>
</evidence>
<dbReference type="RefSeq" id="WP_239677442.1">
    <property type="nucleotide sequence ID" value="NZ_CP070499.1"/>
</dbReference>
<feature type="domain" description="LicD/FKTN/FKRP nucleotidyltransferase" evidence="1">
    <location>
        <begin position="431"/>
        <end position="456"/>
    </location>
</feature>
<dbReference type="GO" id="GO:0009100">
    <property type="term" value="P:glycoprotein metabolic process"/>
    <property type="evidence" value="ECO:0007669"/>
    <property type="project" value="UniProtKB-ARBA"/>
</dbReference>
<evidence type="ECO:0000259" key="1">
    <source>
        <dbReference type="Pfam" id="PF04991"/>
    </source>
</evidence>
<accession>A0A895YMD3</accession>
<protein>
    <submittedName>
        <fullName evidence="2">LicD family protein</fullName>
    </submittedName>
</protein>
<organism evidence="2 3">
    <name type="scientific">Natronosporangium hydrolyticum</name>
    <dbReference type="NCBI Taxonomy" id="2811111"/>
    <lineage>
        <taxon>Bacteria</taxon>
        <taxon>Bacillati</taxon>
        <taxon>Actinomycetota</taxon>
        <taxon>Actinomycetes</taxon>
        <taxon>Micromonosporales</taxon>
        <taxon>Micromonosporaceae</taxon>
        <taxon>Natronosporangium</taxon>
    </lineage>
</organism>